<dbReference type="EMBL" id="LT671824">
    <property type="protein sequence ID" value="SHO78406.1"/>
    <property type="molecule type" value="Genomic_DNA"/>
</dbReference>
<dbReference type="PANTHER" id="PTHR21021:SF16">
    <property type="entry name" value="TIP41-LIKE PROTEIN"/>
    <property type="match status" value="1"/>
</dbReference>
<keyword evidence="3" id="KW-1185">Reference proteome</keyword>
<reference evidence="3" key="1">
    <citation type="journal article" date="2017" name="Nucleic Acids Res.">
        <title>Proteogenomics produces comprehensive and highly accurate protein-coding gene annotation in a complete genome assembly of Malassezia sympodialis.</title>
        <authorList>
            <person name="Zhu Y."/>
            <person name="Engstroem P.G."/>
            <person name="Tellgren-Roth C."/>
            <person name="Baudo C.D."/>
            <person name="Kennell J.C."/>
            <person name="Sun S."/>
            <person name="Billmyre R.B."/>
            <person name="Schroeder M.S."/>
            <person name="Andersson A."/>
            <person name="Holm T."/>
            <person name="Sigurgeirsson B."/>
            <person name="Wu G."/>
            <person name="Sankaranarayanan S.R."/>
            <person name="Siddharthan R."/>
            <person name="Sanyal K."/>
            <person name="Lundeberg J."/>
            <person name="Nystedt B."/>
            <person name="Boekhout T."/>
            <person name="Dawson T.L. Jr."/>
            <person name="Heitman J."/>
            <person name="Scheynius A."/>
            <person name="Lehtioe J."/>
        </authorList>
    </citation>
    <scope>NUCLEOTIDE SEQUENCE [LARGE SCALE GENOMIC DNA]</scope>
    <source>
        <strain evidence="3">ATCC 42132</strain>
    </source>
</reference>
<dbReference type="PANTHER" id="PTHR21021">
    <property type="entry name" value="GAF/PUTATIVE CYTOSKELETAL PROTEIN"/>
    <property type="match status" value="1"/>
</dbReference>
<evidence type="ECO:0000313" key="3">
    <source>
        <dbReference type="Proteomes" id="UP000186303"/>
    </source>
</evidence>
<dbReference type="VEuPathDB" id="FungiDB:MSYG_2749"/>
<dbReference type="InterPro" id="IPR051330">
    <property type="entry name" value="Phosphatase_reg/MetRdx"/>
</dbReference>
<accession>A0A1M8A7G2</accession>
<evidence type="ECO:0000256" key="1">
    <source>
        <dbReference type="ARBA" id="ARBA00006658"/>
    </source>
</evidence>
<organism evidence="2 3">
    <name type="scientific">Malassezia sympodialis (strain ATCC 42132)</name>
    <name type="common">Atopic eczema-associated yeast</name>
    <dbReference type="NCBI Taxonomy" id="1230383"/>
    <lineage>
        <taxon>Eukaryota</taxon>
        <taxon>Fungi</taxon>
        <taxon>Dikarya</taxon>
        <taxon>Basidiomycota</taxon>
        <taxon>Ustilaginomycotina</taxon>
        <taxon>Malasseziomycetes</taxon>
        <taxon>Malasseziales</taxon>
        <taxon>Malasseziaceae</taxon>
        <taxon>Malassezia</taxon>
    </lineage>
</organism>
<comment type="similarity">
    <text evidence="1">Belongs to the TIP41 family.</text>
</comment>
<evidence type="ECO:0000313" key="2">
    <source>
        <dbReference type="EMBL" id="SHO78406.1"/>
    </source>
</evidence>
<dbReference type="AlphaFoldDB" id="A0A1M8A7G2"/>
<dbReference type="Proteomes" id="UP000186303">
    <property type="component" value="Chromosome 4"/>
</dbReference>
<dbReference type="STRING" id="1230383.A0A1M8A7G2"/>
<sequence>MAALPSRPAPRGARVPHRLFENKVHECPRSSSDAGKTVPPEQVWERGIVIGDWTVRVTHGRIANASDIEALSEKLDVPLPEMPFLHNALTLEHARSGFSYCFDAVRALRCIDGVRPEQQLTPIECEPAAQAVGPHARPHRTLSRSGIQVAYAKEWGQSRRAALAAQGGSSASLTSTKQYDWTYSSTWPGMPGATAPDDVHDPRSPIRRTAWHDAFQLGTDPARDRIPVERLSAASGEPILFYDDIVLYEDELGDNGSSLLHVKVRVMPTSLLVLQRFFLRVDQVVFRLFDTRLFVPFDEPTPRAIRECRGMQVPYIDVQQCLPPHRANDLSLLTQVGWVAEAMERACARRARAPQAPSSERWEGEGACVHVALLRPREPTAGEASCSS</sequence>
<proteinExistence type="inferred from homology"/>
<dbReference type="OrthoDB" id="10253878at2759"/>
<dbReference type="InterPro" id="IPR007303">
    <property type="entry name" value="TIP41-like"/>
</dbReference>
<dbReference type="OMA" id="DMILFED"/>
<protein>
    <submittedName>
        <fullName evidence="2">Similar to S.cerevisiae protein TIP41 (Protein that interacts with Tap42p, which regulates PP2A)</fullName>
    </submittedName>
</protein>
<dbReference type="GO" id="GO:0031929">
    <property type="term" value="P:TOR signaling"/>
    <property type="evidence" value="ECO:0007669"/>
    <property type="project" value="TreeGrafter"/>
</dbReference>
<dbReference type="GO" id="GO:0005829">
    <property type="term" value="C:cytosol"/>
    <property type="evidence" value="ECO:0007669"/>
    <property type="project" value="TreeGrafter"/>
</dbReference>
<name>A0A1M8A7G2_MALS4</name>
<gene>
    <name evidence="2" type="ORF">MSYG_2749</name>
</gene>
<dbReference type="Pfam" id="PF04176">
    <property type="entry name" value="TIP41"/>
    <property type="match status" value="1"/>
</dbReference>